<dbReference type="PANTHER" id="PTHR44809:SF1">
    <property type="entry name" value="PROTEIN O-MANNOSYL-TRANSFERASE TMTC1"/>
    <property type="match status" value="1"/>
</dbReference>
<evidence type="ECO:0000256" key="1">
    <source>
        <dbReference type="ARBA" id="ARBA00022737"/>
    </source>
</evidence>
<dbReference type="Pfam" id="PF13424">
    <property type="entry name" value="TPR_12"/>
    <property type="match status" value="1"/>
</dbReference>
<dbReference type="eggNOG" id="COG0859">
    <property type="taxonomic scope" value="Bacteria"/>
</dbReference>
<dbReference type="RefSeq" id="WP_012471384.1">
    <property type="nucleotide sequence ID" value="NC_010814.1"/>
</dbReference>
<dbReference type="AlphaFoldDB" id="B3EBM1"/>
<dbReference type="Pfam" id="PF07719">
    <property type="entry name" value="TPR_2"/>
    <property type="match status" value="1"/>
</dbReference>
<feature type="repeat" description="TPR" evidence="3">
    <location>
        <begin position="79"/>
        <end position="112"/>
    </location>
</feature>
<evidence type="ECO:0000313" key="4">
    <source>
        <dbReference type="EMBL" id="ACD97060.1"/>
    </source>
</evidence>
<keyword evidence="2 3" id="KW-0802">TPR repeat</keyword>
<name>B3EBM1_TRIL1</name>
<reference evidence="4 5" key="1">
    <citation type="submission" date="2008-05" db="EMBL/GenBank/DDBJ databases">
        <title>Complete sequence of chromosome of Geobacter lovleyi SZ.</title>
        <authorList>
            <consortium name="US DOE Joint Genome Institute"/>
            <person name="Lucas S."/>
            <person name="Copeland A."/>
            <person name="Lapidus A."/>
            <person name="Glavina del Rio T."/>
            <person name="Dalin E."/>
            <person name="Tice H."/>
            <person name="Bruce D."/>
            <person name="Goodwin L."/>
            <person name="Pitluck S."/>
            <person name="Chertkov O."/>
            <person name="Meincke L."/>
            <person name="Brettin T."/>
            <person name="Detter J.C."/>
            <person name="Han C."/>
            <person name="Tapia R."/>
            <person name="Kuske C.R."/>
            <person name="Schmutz J."/>
            <person name="Larimer F."/>
            <person name="Land M."/>
            <person name="Hauser L."/>
            <person name="Kyrpides N."/>
            <person name="Mikhailova N."/>
            <person name="Sung Y."/>
            <person name="Fletcher K.E."/>
            <person name="Ritalahti K.M."/>
            <person name="Loeffler F.E."/>
            <person name="Richardson P."/>
        </authorList>
    </citation>
    <scope>NUCLEOTIDE SEQUENCE [LARGE SCALE GENOMIC DNA]</scope>
    <source>
        <strain evidence="5">ATCC BAA-1151 / DSM 17278 / SZ</strain>
    </source>
</reference>
<dbReference type="SUPFAM" id="SSF48452">
    <property type="entry name" value="TPR-like"/>
    <property type="match status" value="3"/>
</dbReference>
<dbReference type="InterPro" id="IPR013105">
    <property type="entry name" value="TPR_2"/>
</dbReference>
<protein>
    <submittedName>
        <fullName evidence="4">TPR repeat-containing protein</fullName>
    </submittedName>
</protein>
<dbReference type="Pfam" id="PF13432">
    <property type="entry name" value="TPR_16"/>
    <property type="match status" value="1"/>
</dbReference>
<dbReference type="SUPFAM" id="SSF53756">
    <property type="entry name" value="UDP-Glycosyltransferase/glycogen phosphorylase"/>
    <property type="match status" value="3"/>
</dbReference>
<keyword evidence="1" id="KW-0677">Repeat</keyword>
<dbReference type="PROSITE" id="PS50005">
    <property type="entry name" value="TPR"/>
    <property type="match status" value="4"/>
</dbReference>
<feature type="repeat" description="TPR" evidence="3">
    <location>
        <begin position="868"/>
        <end position="901"/>
    </location>
</feature>
<dbReference type="Gene3D" id="1.25.40.10">
    <property type="entry name" value="Tetratricopeptide repeat domain"/>
    <property type="match status" value="3"/>
</dbReference>
<evidence type="ECO:0000256" key="2">
    <source>
        <dbReference type="ARBA" id="ARBA00022803"/>
    </source>
</evidence>
<dbReference type="HOGENOM" id="CLU_269578_0_0_7"/>
<dbReference type="eggNOG" id="COG0457">
    <property type="taxonomic scope" value="Bacteria"/>
</dbReference>
<accession>B3EBM1</accession>
<dbReference type="InterPro" id="IPR011990">
    <property type="entry name" value="TPR-like_helical_dom_sf"/>
</dbReference>
<organism evidence="4 5">
    <name type="scientific">Trichlorobacter lovleyi (strain ATCC BAA-1151 / DSM 17278 / SZ)</name>
    <name type="common">Geobacter lovleyi</name>
    <dbReference type="NCBI Taxonomy" id="398767"/>
    <lineage>
        <taxon>Bacteria</taxon>
        <taxon>Pseudomonadati</taxon>
        <taxon>Thermodesulfobacteriota</taxon>
        <taxon>Desulfuromonadia</taxon>
        <taxon>Geobacterales</taxon>
        <taxon>Geobacteraceae</taxon>
        <taxon>Trichlorobacter</taxon>
    </lineage>
</organism>
<keyword evidence="5" id="KW-1185">Reference proteome</keyword>
<evidence type="ECO:0000256" key="3">
    <source>
        <dbReference type="PROSITE-ProRule" id="PRU00339"/>
    </source>
</evidence>
<sequence length="1212" mass="133994">MNRHQRPKGSVAVWYRLGTRQLRQNRPDDAAASFRQALAQDPMLAAAWHNLAHACQQMRQYDHALVSYRRALQYCPNDACSLNNLGVLLRELGRLDESLQVLGQLVSLYPDDGDGHWNLALSLLMTRRYPEGWQEYEWRFRRTLPVRVHDPGSPRWQGEALEGKTILLCCEQAYGDSIQFVRFAAGLADWGATVLLHCPDQSLAQLLAGAPGVSRTMTPDEPLPPHDCWSPLLSLPLYLQTSQESIPACPYLFAGKTASQPVLSGTGLKVGLVWSGRSTDPQRACPVQLLAPLARFSRQVTFFSLQLNSTRHDLDLLQHLLGIIDLAPHLSDFQATAGIMQQLDLIISIDSAPAHLAGALGRETWLLLHQAPDWRWGLQHADSDWYPTMRLFRQPAGESWQPVIDQVVEALEQRLNSSAASIPVADTGDLLTLGDRLREQEQWSAAHHLYRLAAWLAPNNYRAALCAGGCLMFLNRPDEAATWFRQAIALNPEVADAHINLGMALLSSGNLQEGWREFEWRSCAITAQLPPIPALPVIPPNSRLDGTTVLIHAEQGLGDLLQFARYLPLLATTGAQIIVSVPAVMQRLIAGLTGVSRAVSHGELLPEADYQLPLLSLPECLSELVPAIPVQVPYLLPDPALQAAWQSQLADNGVLKVGLIWRGSNLGKSGYSRALTTELLRPLTEVEQTTCYSLQLGASSEELSQLPGIIDLAPQITDFADTAAIMVNLDLVISVDTSTAHLAGALGCRCWVPLLFAPDWRWYPLHDQGSRWYPSLTTFRQHIPGRWQPVMAELAAALQGEALLYQGHQLGRTGRREEAIEKFRAAAVLPDRNGPAFLNLGIYLRADGKLLQAKEALLQATQADPGYPEAWQNLGLTHQGLGELPEAYTCLKRALTLRPDYSTARWNLGLLQLLLGEYRPGFENFEARFTKLGAVARLHNTIPAWDGTSYPGKTILIHAEQGYGDTLQFVRFIPMVTERVGKVILEVQDNALRELCQSVPGVTTTIVRGETLPAIDCQAPLLSLPRLLKISLETLPHKIPYLTADKQKTGYWESRLPHDGRRRIGICWKGRPTPDPQRSIPFDELRPLFELAGTCWISLQAEQDQTARLPEVMIDLSNEINDFSDTAAIMGYLDLVISIDSAVAHLAGALGAPGIVLLPFAPDWRWALDQPHSPWYPGLQLFRQPAPGAWKPVITALCNALTQPSPAEASRG</sequence>
<proteinExistence type="predicted"/>
<dbReference type="STRING" id="398767.Glov_3354"/>
<feature type="repeat" description="TPR" evidence="3">
    <location>
        <begin position="45"/>
        <end position="78"/>
    </location>
</feature>
<feature type="repeat" description="TPR" evidence="3">
    <location>
        <begin position="11"/>
        <end position="44"/>
    </location>
</feature>
<dbReference type="PANTHER" id="PTHR44809">
    <property type="match status" value="1"/>
</dbReference>
<evidence type="ECO:0000313" key="5">
    <source>
        <dbReference type="Proteomes" id="UP000002420"/>
    </source>
</evidence>
<dbReference type="OrthoDB" id="9814129at2"/>
<dbReference type="SMART" id="SM00028">
    <property type="entry name" value="TPR"/>
    <property type="match status" value="7"/>
</dbReference>
<dbReference type="InterPro" id="IPR019734">
    <property type="entry name" value="TPR_rpt"/>
</dbReference>
<gene>
    <name evidence="4" type="ordered locus">Glov_3354</name>
</gene>
<dbReference type="Proteomes" id="UP000002420">
    <property type="component" value="Chromosome"/>
</dbReference>
<dbReference type="KEGG" id="glo:Glov_3354"/>
<dbReference type="InterPro" id="IPR052943">
    <property type="entry name" value="TMTC_O-mannosyl-trnsfr"/>
</dbReference>
<dbReference type="EMBL" id="CP001089">
    <property type="protein sequence ID" value="ACD97060.1"/>
    <property type="molecule type" value="Genomic_DNA"/>
</dbReference>
<dbReference type="Gene3D" id="3.40.50.2000">
    <property type="entry name" value="Glycogen Phosphorylase B"/>
    <property type="match status" value="3"/>
</dbReference>